<dbReference type="InterPro" id="IPR006905">
    <property type="entry name" value="Flavin_halogenase"/>
</dbReference>
<dbReference type="Pfam" id="PF04820">
    <property type="entry name" value="Trp_halogenase"/>
    <property type="match status" value="1"/>
</dbReference>
<reference evidence="2" key="2">
    <citation type="submission" date="2015-03" db="EMBL/GenBank/DDBJ databases">
        <title>Genome sequence of Pseudoalteromonas citrea.</title>
        <authorList>
            <person name="Xie B.-B."/>
            <person name="Rong J.-C."/>
            <person name="Qin Q.-L."/>
            <person name="Zhang Y.-Z."/>
        </authorList>
    </citation>
    <scope>NUCLEOTIDE SEQUENCE</scope>
    <source>
        <strain evidence="2">DSM 8771</strain>
    </source>
</reference>
<evidence type="ECO:0000256" key="1">
    <source>
        <dbReference type="SAM" id="MobiDB-lite"/>
    </source>
</evidence>
<protein>
    <recommendedName>
        <fullName evidence="4">Tryptophan halogenase</fullName>
    </recommendedName>
</protein>
<evidence type="ECO:0000313" key="3">
    <source>
        <dbReference type="Proteomes" id="UP000016487"/>
    </source>
</evidence>
<dbReference type="SUPFAM" id="SSF51905">
    <property type="entry name" value="FAD/NAD(P)-binding domain"/>
    <property type="match status" value="1"/>
</dbReference>
<comment type="caution">
    <text evidence="2">The sequence shown here is derived from an EMBL/GenBank/DDBJ whole genome shotgun (WGS) entry which is preliminary data.</text>
</comment>
<dbReference type="GO" id="GO:0004497">
    <property type="term" value="F:monooxygenase activity"/>
    <property type="evidence" value="ECO:0007669"/>
    <property type="project" value="InterPro"/>
</dbReference>
<dbReference type="Proteomes" id="UP000016487">
    <property type="component" value="Unassembled WGS sequence"/>
</dbReference>
<gene>
    <name evidence="2" type="ORF">PCIT_a2769</name>
</gene>
<sequence length="568" mass="62579">MYDKARNAATPILVKLRLKSAVESMVENMGHNTTAKTSGDSASDDSTSENSASKNSASNSTVTRIVIIGGGSAGWLTAGVIAAHHGEQVHVTLIESANIKTIGVGEGTWPTMRDTLQKIGITETDFMRSCDASFKQGSQFINWGSSQMPDNYYHPFSLPAGYIQGHSAHVPRSSDLSFAHMLCPQATWCDAKLAPKLGSDKEFTGQGNYGYHLDADKFAKLLKKHCTEQLHVAHIVDEVIGVIGQCTDNIEGVSTTTHANVMGDLFIDCSGGAALLIDKHYKVPWLSQQQVLKNDSAVAVQVPHKSSECDINSCTLSTAQTEGWIWDIALPTRRGIGYTFASEFTSEHIAKAALLNYIKKQGLSKPDAEAIRTIKFNPGYRQTLWYKNCVAVGMSAGFLEPLEASALVMIELSAAYITENLPQNSIHMETVSARFNREFSHHWQSAVAFLKLHYVLSNRADSEYWQIMRSQGIPQNLSELLALWRYQVPKHQDLTHSNDIFSVASYQYILYGMGFDTAITQSVLPTHSEALFKDIQLSVNRFAEHGKQTLPTNRALLLNIKNHGIPKI</sequence>
<evidence type="ECO:0000313" key="2">
    <source>
        <dbReference type="EMBL" id="KAF7769857.1"/>
    </source>
</evidence>
<evidence type="ECO:0008006" key="4">
    <source>
        <dbReference type="Google" id="ProtNLM"/>
    </source>
</evidence>
<feature type="region of interest" description="Disordered" evidence="1">
    <location>
        <begin position="30"/>
        <end position="56"/>
    </location>
</feature>
<name>A0AAD4AHJ5_9GAMM</name>
<dbReference type="InterPro" id="IPR050816">
    <property type="entry name" value="Flavin-dep_Halogenase_NPB"/>
</dbReference>
<dbReference type="Gene3D" id="3.50.50.60">
    <property type="entry name" value="FAD/NAD(P)-binding domain"/>
    <property type="match status" value="1"/>
</dbReference>
<accession>A0AAD4AHJ5</accession>
<dbReference type="EMBL" id="AHBZ03000021">
    <property type="protein sequence ID" value="KAF7769857.1"/>
    <property type="molecule type" value="Genomic_DNA"/>
</dbReference>
<dbReference type="PANTHER" id="PTHR43747">
    <property type="entry name" value="FAD-BINDING PROTEIN"/>
    <property type="match status" value="1"/>
</dbReference>
<dbReference type="RefSeq" id="WP_010366657.1">
    <property type="nucleotide sequence ID" value="NZ_AHBZ03000021.1"/>
</dbReference>
<proteinExistence type="predicted"/>
<dbReference type="AlphaFoldDB" id="A0AAD4AHJ5"/>
<dbReference type="PANTHER" id="PTHR43747:SF4">
    <property type="entry name" value="FLAVIN-DEPENDENT TRYPTOPHAN HALOGENASE"/>
    <property type="match status" value="1"/>
</dbReference>
<dbReference type="InterPro" id="IPR036188">
    <property type="entry name" value="FAD/NAD-bd_sf"/>
</dbReference>
<organism evidence="2 3">
    <name type="scientific">Pseudoalteromonas citrea</name>
    <dbReference type="NCBI Taxonomy" id="43655"/>
    <lineage>
        <taxon>Bacteria</taxon>
        <taxon>Pseudomonadati</taxon>
        <taxon>Pseudomonadota</taxon>
        <taxon>Gammaproteobacteria</taxon>
        <taxon>Alteromonadales</taxon>
        <taxon>Pseudoalteromonadaceae</taxon>
        <taxon>Pseudoalteromonas</taxon>
    </lineage>
</organism>
<reference evidence="2" key="1">
    <citation type="journal article" date="2012" name="J. Bacteriol.">
        <title>Genome sequences of type strains of seven species of the marine bacterium Pseudoalteromonas.</title>
        <authorList>
            <person name="Xie B.B."/>
            <person name="Shu Y.L."/>
            <person name="Qin Q.L."/>
            <person name="Rong J.C."/>
            <person name="Zhang X.Y."/>
            <person name="Chen X.L."/>
            <person name="Shi M."/>
            <person name="He H.L."/>
            <person name="Zhou B.C."/>
            <person name="Zhang Y.Z."/>
        </authorList>
    </citation>
    <scope>NUCLEOTIDE SEQUENCE</scope>
    <source>
        <strain evidence="2">DSM 8771</strain>
    </source>
</reference>